<dbReference type="EMBL" id="JBANRG010000010">
    <property type="protein sequence ID" value="KAK7462906.1"/>
    <property type="molecule type" value="Genomic_DNA"/>
</dbReference>
<gene>
    <name evidence="2" type="ORF">VKT23_007485</name>
</gene>
<feature type="region of interest" description="Disordered" evidence="1">
    <location>
        <begin position="212"/>
        <end position="287"/>
    </location>
</feature>
<protein>
    <submittedName>
        <fullName evidence="2">Uncharacterized protein</fullName>
    </submittedName>
</protein>
<accession>A0ABR1JKZ0</accession>
<evidence type="ECO:0000313" key="3">
    <source>
        <dbReference type="Proteomes" id="UP001498398"/>
    </source>
</evidence>
<comment type="caution">
    <text evidence="2">The sequence shown here is derived from an EMBL/GenBank/DDBJ whole genome shotgun (WGS) entry which is preliminary data.</text>
</comment>
<dbReference type="Proteomes" id="UP001498398">
    <property type="component" value="Unassembled WGS sequence"/>
</dbReference>
<sequence length="338" mass="37196">MDQLDYEQRQKLLKSTRKLQALLGTTPVIESDTSSYSNRRNAKFSLSLAPASTATRSLVLRLGSIPSSLAAPPPPSQPPSPLSPTFSNNSISRSASVMSKISTPPVDVRRKKMAKLARTLGENIPPELVFPESSSTSMRPTRPRSCSIDSFILIQASSPAPTPVSFDHLDHEDEEELEEKSSEHDLSQYASVFAASFTGSESEFSPLIKPFASREPSESSHHTVLMPAVPESEEPSPTSSSSSVIARKTSGFLRKARPRLDRSASTRSVSRPRANTRAMPGRSGQSIDLIKSSYASYTYDSPSYEHTSTHRKGREWSGQWNVDDMEQVVKNLRELKAR</sequence>
<evidence type="ECO:0000256" key="1">
    <source>
        <dbReference type="SAM" id="MobiDB-lite"/>
    </source>
</evidence>
<name>A0ABR1JKZ0_9AGAR</name>
<reference evidence="2 3" key="1">
    <citation type="submission" date="2024-01" db="EMBL/GenBank/DDBJ databases">
        <title>A draft genome for the cacao thread blight pathogen Marasmiellus scandens.</title>
        <authorList>
            <person name="Baruah I.K."/>
            <person name="Leung J."/>
            <person name="Bukari Y."/>
            <person name="Amoako-Attah I."/>
            <person name="Meinhardt L.W."/>
            <person name="Bailey B.A."/>
            <person name="Cohen S.P."/>
        </authorList>
    </citation>
    <scope>NUCLEOTIDE SEQUENCE [LARGE SCALE GENOMIC DNA]</scope>
    <source>
        <strain evidence="2 3">GH-19</strain>
    </source>
</reference>
<feature type="compositionally biased region" description="Pro residues" evidence="1">
    <location>
        <begin position="71"/>
        <end position="82"/>
    </location>
</feature>
<keyword evidence="3" id="KW-1185">Reference proteome</keyword>
<feature type="region of interest" description="Disordered" evidence="1">
    <location>
        <begin position="69"/>
        <end position="106"/>
    </location>
</feature>
<evidence type="ECO:0000313" key="2">
    <source>
        <dbReference type="EMBL" id="KAK7462906.1"/>
    </source>
</evidence>
<proteinExistence type="predicted"/>
<feature type="compositionally biased region" description="Polar residues" evidence="1">
    <location>
        <begin position="85"/>
        <end position="102"/>
    </location>
</feature>
<organism evidence="2 3">
    <name type="scientific">Marasmiellus scandens</name>
    <dbReference type="NCBI Taxonomy" id="2682957"/>
    <lineage>
        <taxon>Eukaryota</taxon>
        <taxon>Fungi</taxon>
        <taxon>Dikarya</taxon>
        <taxon>Basidiomycota</taxon>
        <taxon>Agaricomycotina</taxon>
        <taxon>Agaricomycetes</taxon>
        <taxon>Agaricomycetidae</taxon>
        <taxon>Agaricales</taxon>
        <taxon>Marasmiineae</taxon>
        <taxon>Omphalotaceae</taxon>
        <taxon>Marasmiellus</taxon>
    </lineage>
</organism>